<dbReference type="RefSeq" id="XP_034251036.1">
    <property type="nucleotide sequence ID" value="XM_034395145.1"/>
</dbReference>
<dbReference type="PANTHER" id="PTHR13452:SF10">
    <property type="entry name" value="THUMP DOMAIN-CONTAINING PROTEIN 1"/>
    <property type="match status" value="1"/>
</dbReference>
<dbReference type="PROSITE" id="PS51165">
    <property type="entry name" value="THUMP"/>
    <property type="match status" value="1"/>
</dbReference>
<dbReference type="CDD" id="cd11717">
    <property type="entry name" value="THUMP_THUMPD1_like"/>
    <property type="match status" value="1"/>
</dbReference>
<dbReference type="KEGG" id="tpal:117651281"/>
<evidence type="ECO:0000259" key="3">
    <source>
        <dbReference type="PROSITE" id="PS51165"/>
    </source>
</evidence>
<accession>A0A6P9A2M5</accession>
<organism evidence="5">
    <name type="scientific">Thrips palmi</name>
    <name type="common">Melon thrips</name>
    <dbReference type="NCBI Taxonomy" id="161013"/>
    <lineage>
        <taxon>Eukaryota</taxon>
        <taxon>Metazoa</taxon>
        <taxon>Ecdysozoa</taxon>
        <taxon>Arthropoda</taxon>
        <taxon>Hexapoda</taxon>
        <taxon>Insecta</taxon>
        <taxon>Pterygota</taxon>
        <taxon>Neoptera</taxon>
        <taxon>Paraneoptera</taxon>
        <taxon>Thysanoptera</taxon>
        <taxon>Terebrantia</taxon>
        <taxon>Thripoidea</taxon>
        <taxon>Thripidae</taxon>
        <taxon>Thrips</taxon>
    </lineage>
</organism>
<evidence type="ECO:0000256" key="2">
    <source>
        <dbReference type="PROSITE-ProRule" id="PRU00529"/>
    </source>
</evidence>
<dbReference type="Gene3D" id="3.30.2300.10">
    <property type="entry name" value="THUMP superfamily"/>
    <property type="match status" value="1"/>
</dbReference>
<dbReference type="GeneID" id="117651281"/>
<gene>
    <name evidence="5" type="primary">LOC117651281</name>
</gene>
<evidence type="ECO:0000313" key="4">
    <source>
        <dbReference type="Proteomes" id="UP000515158"/>
    </source>
</evidence>
<dbReference type="SMART" id="SM00981">
    <property type="entry name" value="THUMP"/>
    <property type="match status" value="1"/>
</dbReference>
<dbReference type="AlphaFoldDB" id="A0A6P9A2M5"/>
<dbReference type="GO" id="GO:0003723">
    <property type="term" value="F:RNA binding"/>
    <property type="evidence" value="ECO:0007669"/>
    <property type="project" value="UniProtKB-UniRule"/>
</dbReference>
<evidence type="ECO:0000256" key="1">
    <source>
        <dbReference type="ARBA" id="ARBA00060731"/>
    </source>
</evidence>
<dbReference type="SUPFAM" id="SSF143437">
    <property type="entry name" value="THUMP domain-like"/>
    <property type="match status" value="1"/>
</dbReference>
<dbReference type="GO" id="GO:0006400">
    <property type="term" value="P:tRNA modification"/>
    <property type="evidence" value="ECO:0007669"/>
    <property type="project" value="InterPro"/>
</dbReference>
<evidence type="ECO:0000313" key="5">
    <source>
        <dbReference type="RefSeq" id="XP_034251036.1"/>
    </source>
</evidence>
<reference evidence="5" key="1">
    <citation type="submission" date="2025-08" db="UniProtKB">
        <authorList>
            <consortium name="RefSeq"/>
        </authorList>
    </citation>
    <scope>IDENTIFICATION</scope>
    <source>
        <tissue evidence="5">Total insect</tissue>
    </source>
</reference>
<comment type="similarity">
    <text evidence="1">Belongs to the THUMPD1 family.</text>
</comment>
<keyword evidence="2" id="KW-0694">RNA-binding</keyword>
<dbReference type="PANTHER" id="PTHR13452">
    <property type="entry name" value="THUMP DOMAIN CONTAINING PROTEIN 1-RELATED"/>
    <property type="match status" value="1"/>
</dbReference>
<dbReference type="InParanoid" id="A0A6P9A2M5"/>
<keyword evidence="4" id="KW-1185">Reference proteome</keyword>
<dbReference type="Proteomes" id="UP000515158">
    <property type="component" value="Unplaced"/>
</dbReference>
<dbReference type="InterPro" id="IPR040183">
    <property type="entry name" value="THUMPD1-like"/>
</dbReference>
<dbReference type="FunCoup" id="A0A6P9A2M5">
    <property type="interactions" value="2221"/>
</dbReference>
<name>A0A6P9A2M5_THRPL</name>
<sequence>MADINKRKKSTYYAKCGGKKPKMQFTLQPGVRGFLATCNFREKDCIREAINILGECADRIYGEDKSSTAETEAKNKKIVFKDSDDDEDSDMEDDIEAALAKEVNVLKQERQSGPSNRRFQVIESGAHNCVFIRSTVEDPVVVVESILKDIECEAKQRTRFLLRLLPIEVTCKAWPDDIKTASGKLFDRYFKGEPKTFCIVFKRRNNNNVPREELIQDLASNIQMRNALHRADMKQPDLSVIVEVIRNICCMAVVPKYFYYRKYNLLEVAKMNAPAAQKNEAPLEANIDDKPDPTCESEAKALGDSSHLIISKQEDFIIPKSEASSLLVGPCQLWTQLLQRVQLCLMETCNLAAFLLIF</sequence>
<dbReference type="FunFam" id="3.30.2300.10:FF:000001">
    <property type="entry name" value="THUMP domain-containing protein 1"/>
    <property type="match status" value="1"/>
</dbReference>
<dbReference type="OrthoDB" id="367221at2759"/>
<protein>
    <submittedName>
        <fullName evidence="5">THUMP domain-containing protein 1 homolog</fullName>
    </submittedName>
</protein>
<dbReference type="Pfam" id="PF02926">
    <property type="entry name" value="THUMP"/>
    <property type="match status" value="1"/>
</dbReference>
<feature type="domain" description="THUMP" evidence="3">
    <location>
        <begin position="149"/>
        <end position="255"/>
    </location>
</feature>
<proteinExistence type="inferred from homology"/>
<dbReference type="InterPro" id="IPR004114">
    <property type="entry name" value="THUMP_dom"/>
</dbReference>